<gene>
    <name evidence="1" type="ordered locus">Turpa_1569</name>
</gene>
<dbReference type="AlphaFoldDB" id="I4B4L0"/>
<dbReference type="Proteomes" id="UP000006048">
    <property type="component" value="Chromosome"/>
</dbReference>
<accession>I4B4L0</accession>
<dbReference type="HOGENOM" id="CLU_1947908_0_0_12"/>
<dbReference type="STRING" id="869212.Turpa_1569"/>
<dbReference type="KEGG" id="tpx:Turpa_1569"/>
<protein>
    <submittedName>
        <fullName evidence="1">Uncharacterized protein</fullName>
    </submittedName>
</protein>
<sequence length="129" mass="14372">MEISVFRKLSEDDLVALARELYELLGGVKLEHTARSETWRRDENAGASAVYQITHGYHIAENGQGIAIIVTENWAETHADDRLIASAYTVKACDAVDLVVQYKNGQLICRFSGDAEAETECSKRVRLNT</sequence>
<proteinExistence type="predicted"/>
<evidence type="ECO:0000313" key="1">
    <source>
        <dbReference type="EMBL" id="AFM12217.1"/>
    </source>
</evidence>
<dbReference type="EMBL" id="CP002959">
    <property type="protein sequence ID" value="AFM12217.1"/>
    <property type="molecule type" value="Genomic_DNA"/>
</dbReference>
<organism evidence="1 2">
    <name type="scientific">Turneriella parva (strain ATCC BAA-1111 / DSM 21527 / NCTC 11395 / H)</name>
    <name type="common">Leptospira parva</name>
    <dbReference type="NCBI Taxonomy" id="869212"/>
    <lineage>
        <taxon>Bacteria</taxon>
        <taxon>Pseudomonadati</taxon>
        <taxon>Spirochaetota</taxon>
        <taxon>Spirochaetia</taxon>
        <taxon>Leptospirales</taxon>
        <taxon>Leptospiraceae</taxon>
        <taxon>Turneriella</taxon>
    </lineage>
</organism>
<dbReference type="RefSeq" id="WP_014802728.1">
    <property type="nucleotide sequence ID" value="NC_018020.1"/>
</dbReference>
<reference evidence="1 2" key="1">
    <citation type="submission" date="2012-06" db="EMBL/GenBank/DDBJ databases">
        <title>The complete chromosome of genome of Turneriella parva DSM 21527.</title>
        <authorList>
            <consortium name="US DOE Joint Genome Institute (JGI-PGF)"/>
            <person name="Lucas S."/>
            <person name="Han J."/>
            <person name="Lapidus A."/>
            <person name="Bruce D."/>
            <person name="Goodwin L."/>
            <person name="Pitluck S."/>
            <person name="Peters L."/>
            <person name="Kyrpides N."/>
            <person name="Mavromatis K."/>
            <person name="Ivanova N."/>
            <person name="Mikhailova N."/>
            <person name="Chertkov O."/>
            <person name="Detter J.C."/>
            <person name="Tapia R."/>
            <person name="Han C."/>
            <person name="Land M."/>
            <person name="Hauser L."/>
            <person name="Markowitz V."/>
            <person name="Cheng J.-F."/>
            <person name="Hugenholtz P."/>
            <person name="Woyke T."/>
            <person name="Wu D."/>
            <person name="Gronow S."/>
            <person name="Wellnitz S."/>
            <person name="Brambilla E."/>
            <person name="Klenk H.-P."/>
            <person name="Eisen J.A."/>
        </authorList>
    </citation>
    <scope>NUCLEOTIDE SEQUENCE [LARGE SCALE GENOMIC DNA]</scope>
    <source>
        <strain evidence="2">ATCC BAA-1111 / DSM 21527 / NCTC 11395 / H</strain>
    </source>
</reference>
<evidence type="ECO:0000313" key="2">
    <source>
        <dbReference type="Proteomes" id="UP000006048"/>
    </source>
</evidence>
<name>I4B4L0_TURPD</name>
<keyword evidence="2" id="KW-1185">Reference proteome</keyword>